<dbReference type="RefSeq" id="WP_305732208.1">
    <property type="nucleotide sequence ID" value="NZ_OW150024.1"/>
</dbReference>
<sequence>MAVTSLAPPAAHGRQQAGALLVCAYDSNEQFEANRLAGAISLQRFREMLPGLEKNREIIFYCA</sequence>
<keyword evidence="2" id="KW-1185">Reference proteome</keyword>
<organism evidence="1 2">
    <name type="scientific">Trichlorobacter ammonificans</name>
    <dbReference type="NCBI Taxonomy" id="2916410"/>
    <lineage>
        <taxon>Bacteria</taxon>
        <taxon>Pseudomonadati</taxon>
        <taxon>Thermodesulfobacteriota</taxon>
        <taxon>Desulfuromonadia</taxon>
        <taxon>Geobacterales</taxon>
        <taxon>Geobacteraceae</taxon>
        <taxon>Trichlorobacter</taxon>
    </lineage>
</organism>
<evidence type="ECO:0000313" key="2">
    <source>
        <dbReference type="Proteomes" id="UP001295463"/>
    </source>
</evidence>
<gene>
    <name evidence="1" type="ORF">GEAMG1_1551</name>
</gene>
<name>A0ABN8HET8_9BACT</name>
<reference evidence="1 2" key="1">
    <citation type="submission" date="2022-03" db="EMBL/GenBank/DDBJ databases">
        <authorList>
            <person name="Koch H."/>
        </authorList>
    </citation>
    <scope>NUCLEOTIDE SEQUENCE [LARGE SCALE GENOMIC DNA]</scope>
    <source>
        <strain evidence="1 2">G1</strain>
    </source>
</reference>
<accession>A0ABN8HET8</accession>
<evidence type="ECO:0008006" key="3">
    <source>
        <dbReference type="Google" id="ProtNLM"/>
    </source>
</evidence>
<proteinExistence type="predicted"/>
<protein>
    <recommendedName>
        <fullName evidence="3">ArsR family transcriptional regulator</fullName>
    </recommendedName>
</protein>
<dbReference type="EMBL" id="OW150024">
    <property type="protein sequence ID" value="CAH2031381.1"/>
    <property type="molecule type" value="Genomic_DNA"/>
</dbReference>
<evidence type="ECO:0000313" key="1">
    <source>
        <dbReference type="EMBL" id="CAH2031381.1"/>
    </source>
</evidence>
<dbReference type="Proteomes" id="UP001295463">
    <property type="component" value="Chromosome"/>
</dbReference>